<evidence type="ECO:0000256" key="2">
    <source>
        <dbReference type="ARBA" id="ARBA00007265"/>
    </source>
</evidence>
<evidence type="ECO:0000313" key="12">
    <source>
        <dbReference type="EMBL" id="JAV09202.1"/>
    </source>
</evidence>
<evidence type="ECO:0000256" key="9">
    <source>
        <dbReference type="RuleBase" id="RU003953"/>
    </source>
</evidence>
<dbReference type="Pfam" id="PF01743">
    <property type="entry name" value="PolyA_pol"/>
    <property type="match status" value="1"/>
</dbReference>
<protein>
    <submittedName>
        <fullName evidence="12">Putative trna nucleotidyltransferase/polya polymerase</fullName>
    </submittedName>
</protein>
<dbReference type="CDD" id="cd05398">
    <property type="entry name" value="NT_ClassII-CCAase"/>
    <property type="match status" value="1"/>
</dbReference>
<keyword evidence="9" id="KW-0694">RNA-binding</keyword>
<keyword evidence="4" id="KW-0819">tRNA processing</keyword>
<keyword evidence="5" id="KW-0548">Nucleotidyltransferase</keyword>
<comment type="cofactor">
    <cofactor evidence="1">
        <name>Mg(2+)</name>
        <dbReference type="ChEBI" id="CHEBI:18420"/>
    </cofactor>
</comment>
<keyword evidence="8" id="KW-0460">Magnesium</keyword>
<dbReference type="InterPro" id="IPR032828">
    <property type="entry name" value="PolyA_RNA-bd"/>
</dbReference>
<dbReference type="Gene3D" id="1.10.3090.10">
    <property type="entry name" value="cca-adding enzyme, domain 2"/>
    <property type="match status" value="1"/>
</dbReference>
<evidence type="ECO:0000256" key="8">
    <source>
        <dbReference type="ARBA" id="ARBA00022842"/>
    </source>
</evidence>
<dbReference type="SUPFAM" id="SSF81301">
    <property type="entry name" value="Nucleotidyltransferase"/>
    <property type="match status" value="1"/>
</dbReference>
<evidence type="ECO:0000256" key="3">
    <source>
        <dbReference type="ARBA" id="ARBA00022679"/>
    </source>
</evidence>
<dbReference type="GO" id="GO:0046872">
    <property type="term" value="F:metal ion binding"/>
    <property type="evidence" value="ECO:0007669"/>
    <property type="project" value="UniProtKB-KW"/>
</dbReference>
<dbReference type="InterPro" id="IPR002646">
    <property type="entry name" value="PolA_pol_head_dom"/>
</dbReference>
<dbReference type="Pfam" id="PF12627">
    <property type="entry name" value="PolyA_pol_RNAbd"/>
    <property type="match status" value="1"/>
</dbReference>
<dbReference type="GO" id="GO:0005739">
    <property type="term" value="C:mitochondrion"/>
    <property type="evidence" value="ECO:0007669"/>
    <property type="project" value="TreeGrafter"/>
</dbReference>
<dbReference type="GO" id="GO:0001680">
    <property type="term" value="P:tRNA 3'-terminal CCA addition"/>
    <property type="evidence" value="ECO:0007669"/>
    <property type="project" value="UniProtKB-ARBA"/>
</dbReference>
<dbReference type="GO" id="GO:0000166">
    <property type="term" value="F:nucleotide binding"/>
    <property type="evidence" value="ECO:0007669"/>
    <property type="project" value="UniProtKB-KW"/>
</dbReference>
<dbReference type="SUPFAM" id="SSF81891">
    <property type="entry name" value="Poly A polymerase C-terminal region-like"/>
    <property type="match status" value="1"/>
</dbReference>
<reference evidence="12" key="1">
    <citation type="submission" date="2016-12" db="EMBL/GenBank/DDBJ databases">
        <title>An insight into the sialome and mialome of the sand fly, Nyssomyia neivai.</title>
        <authorList>
            <person name="Sebastian V."/>
            <person name="Goulart T.M."/>
            <person name="Oliveira W."/>
            <person name="Calvo E."/>
            <person name="Oliveira L.F."/>
            <person name="Pinto M.C."/>
            <person name="Rosselino A.M."/>
            <person name="Ribeiro J.M."/>
        </authorList>
    </citation>
    <scope>NUCLEOTIDE SEQUENCE</scope>
</reference>
<feature type="domain" description="Poly A polymerase head" evidence="10">
    <location>
        <begin position="44"/>
        <end position="167"/>
    </location>
</feature>
<evidence type="ECO:0000256" key="1">
    <source>
        <dbReference type="ARBA" id="ARBA00001946"/>
    </source>
</evidence>
<proteinExistence type="inferred from homology"/>
<dbReference type="PANTHER" id="PTHR46173:SF1">
    <property type="entry name" value="CCA TRNA NUCLEOTIDYLTRANSFERASE 1, MITOCHONDRIAL"/>
    <property type="match status" value="1"/>
</dbReference>
<dbReference type="PANTHER" id="PTHR46173">
    <property type="entry name" value="CCA TRNA NUCLEOTIDYLTRANSFERASE 1, MITOCHONDRIAL"/>
    <property type="match status" value="1"/>
</dbReference>
<keyword evidence="3 9" id="KW-0808">Transferase</keyword>
<evidence type="ECO:0000256" key="7">
    <source>
        <dbReference type="ARBA" id="ARBA00022741"/>
    </source>
</evidence>
<dbReference type="InterPro" id="IPR050264">
    <property type="entry name" value="Bact_CCA-adding_enz_type3_sf"/>
</dbReference>
<feature type="domain" description="tRNA nucleotidyltransferase/poly(A) polymerase RNA and SrmB- binding" evidence="11">
    <location>
        <begin position="202"/>
        <end position="257"/>
    </location>
</feature>
<dbReference type="EMBL" id="GFDF01004882">
    <property type="protein sequence ID" value="JAV09202.1"/>
    <property type="molecule type" value="Transcribed_RNA"/>
</dbReference>
<evidence type="ECO:0000259" key="11">
    <source>
        <dbReference type="Pfam" id="PF12627"/>
    </source>
</evidence>
<evidence type="ECO:0000256" key="5">
    <source>
        <dbReference type="ARBA" id="ARBA00022695"/>
    </source>
</evidence>
<name>A0A1L8DRX1_9DIPT</name>
<dbReference type="Gene3D" id="3.30.460.10">
    <property type="entry name" value="Beta Polymerase, domain 2"/>
    <property type="match status" value="1"/>
</dbReference>
<keyword evidence="6" id="KW-0479">Metal-binding</keyword>
<evidence type="ECO:0000256" key="6">
    <source>
        <dbReference type="ARBA" id="ARBA00022723"/>
    </source>
</evidence>
<keyword evidence="7" id="KW-0547">Nucleotide-binding</keyword>
<organism evidence="12">
    <name type="scientific">Nyssomyia neivai</name>
    <dbReference type="NCBI Taxonomy" id="330878"/>
    <lineage>
        <taxon>Eukaryota</taxon>
        <taxon>Metazoa</taxon>
        <taxon>Ecdysozoa</taxon>
        <taxon>Arthropoda</taxon>
        <taxon>Hexapoda</taxon>
        <taxon>Insecta</taxon>
        <taxon>Pterygota</taxon>
        <taxon>Neoptera</taxon>
        <taxon>Endopterygota</taxon>
        <taxon>Diptera</taxon>
        <taxon>Nematocera</taxon>
        <taxon>Psychodoidea</taxon>
        <taxon>Psychodidae</taxon>
        <taxon>Nyssomyia</taxon>
    </lineage>
</organism>
<dbReference type="AlphaFoldDB" id="A0A1L8DRX1"/>
<dbReference type="GO" id="GO:0000049">
    <property type="term" value="F:tRNA binding"/>
    <property type="evidence" value="ECO:0007669"/>
    <property type="project" value="TreeGrafter"/>
</dbReference>
<dbReference type="GO" id="GO:1990180">
    <property type="term" value="P:mitochondrial tRNA 3'-end processing"/>
    <property type="evidence" value="ECO:0007669"/>
    <property type="project" value="TreeGrafter"/>
</dbReference>
<evidence type="ECO:0000259" key="10">
    <source>
        <dbReference type="Pfam" id="PF01743"/>
    </source>
</evidence>
<comment type="similarity">
    <text evidence="2 9">Belongs to the tRNA nucleotidyltransferase/poly(A) polymerase family.</text>
</comment>
<accession>A0A1L8DRX1</accession>
<dbReference type="InterPro" id="IPR043519">
    <property type="entry name" value="NT_sf"/>
</dbReference>
<dbReference type="GO" id="GO:0016779">
    <property type="term" value="F:nucleotidyltransferase activity"/>
    <property type="evidence" value="ECO:0007669"/>
    <property type="project" value="UniProtKB-KW"/>
</dbReference>
<sequence>MDLNIKVRENPIVTQLDRQEYKEILTEDLVDLLALFKRYKYEIRLAGGPVRDLLMKKIPTDIDLATTATPMQMKDMFTREEVRMVNTNGEKHGTITPRINNSTNFEVTTLRIDVATDGRRAEVEFTKDWQLDANRRDLTINSMFMDLDDGAIYDYFYGFEDLKQRRVAFVGNPETRIQEDYLRILRYFRFYGRIAEVPSNHEESTLEAIKKHVGGLERISGERIWMEMKKILQGNFVCDLVKVMLKCGLAKYIGLPEVPNVEEFERVCEAQKNFENPANSAAILSSLLWTPEDAVKLNERLKMSAFERDLIFYITQNREQTRNINEIVHFQKMCFQTMGKVNEMICYIEHLLRYQNKEELHRILVGWEIPRFPVSGTQLKEHGCAPGKAMGNVMSALKEIWAEKEFKCTAEELLQHLPDILAKTKGNRSSRAPKKQRV</sequence>
<evidence type="ECO:0000256" key="4">
    <source>
        <dbReference type="ARBA" id="ARBA00022694"/>
    </source>
</evidence>